<evidence type="ECO:0000313" key="1">
    <source>
        <dbReference type="EMBL" id="OZC12608.1"/>
    </source>
</evidence>
<organism evidence="1 2">
    <name type="scientific">Onchocerca flexuosa</name>
    <dbReference type="NCBI Taxonomy" id="387005"/>
    <lineage>
        <taxon>Eukaryota</taxon>
        <taxon>Metazoa</taxon>
        <taxon>Ecdysozoa</taxon>
        <taxon>Nematoda</taxon>
        <taxon>Chromadorea</taxon>
        <taxon>Rhabditida</taxon>
        <taxon>Spirurina</taxon>
        <taxon>Spiruromorpha</taxon>
        <taxon>Filarioidea</taxon>
        <taxon>Onchocercidae</taxon>
        <taxon>Onchocerca</taxon>
    </lineage>
</organism>
<accession>A0A238C6K2</accession>
<keyword evidence="2" id="KW-1185">Reference proteome</keyword>
<dbReference type="EMBL" id="KZ269977">
    <property type="protein sequence ID" value="OZC12608.1"/>
    <property type="molecule type" value="Genomic_DNA"/>
</dbReference>
<sequence>MEFRIINCIHLLDKFVCVIGTGNDQSYSHLPNKHLMLSIYAFVKHQECLLHLFPTQIKIYIGVNGLDLAIDKINLLELMTLEKKLLEQLSQITIMCDYFQSSHGQIMPANQRAKILFKIFQSLMTNSLDTVITQIKKEDIDVENQCFAVEEFKNGNDLCRPSTNSSNDRVQTNIYKNVTAYDIIPMIGIFN</sequence>
<gene>
    <name evidence="1" type="ORF">X798_00239</name>
</gene>
<name>A0A238C6K2_9BILA</name>
<dbReference type="OrthoDB" id="5876254at2759"/>
<evidence type="ECO:0000313" key="2">
    <source>
        <dbReference type="Proteomes" id="UP000242913"/>
    </source>
</evidence>
<reference evidence="1 2" key="1">
    <citation type="submission" date="2015-12" db="EMBL/GenBank/DDBJ databases">
        <title>Draft genome of the nematode, Onchocerca flexuosa.</title>
        <authorList>
            <person name="Mitreva M."/>
        </authorList>
    </citation>
    <scope>NUCLEOTIDE SEQUENCE [LARGE SCALE GENOMIC DNA]</scope>
    <source>
        <strain evidence="1">Red Deer</strain>
    </source>
</reference>
<proteinExistence type="predicted"/>
<dbReference type="AlphaFoldDB" id="A0A238C6K2"/>
<dbReference type="Proteomes" id="UP000242913">
    <property type="component" value="Unassembled WGS sequence"/>
</dbReference>
<protein>
    <submittedName>
        <fullName evidence="1">Uncharacterized protein</fullName>
    </submittedName>
</protein>